<evidence type="ECO:0000313" key="1">
    <source>
        <dbReference type="EMBL" id="SVA50486.1"/>
    </source>
</evidence>
<dbReference type="AlphaFoldDB" id="A0A381WD77"/>
<name>A0A381WD77_9ZZZZ</name>
<accession>A0A381WD77</accession>
<organism evidence="1">
    <name type="scientific">marine metagenome</name>
    <dbReference type="NCBI Taxonomy" id="408172"/>
    <lineage>
        <taxon>unclassified sequences</taxon>
        <taxon>metagenomes</taxon>
        <taxon>ecological metagenomes</taxon>
    </lineage>
</organism>
<protein>
    <submittedName>
        <fullName evidence="1">Uncharacterized protein</fullName>
    </submittedName>
</protein>
<sequence length="31" mass="3507">MIFEDNKHFFIDSLAAKRPAKCIAGLLLESQ</sequence>
<proteinExistence type="predicted"/>
<dbReference type="EMBL" id="UINC01011437">
    <property type="protein sequence ID" value="SVA50486.1"/>
    <property type="molecule type" value="Genomic_DNA"/>
</dbReference>
<gene>
    <name evidence="1" type="ORF">METZ01_LOCUS103340</name>
</gene>
<reference evidence="1" key="1">
    <citation type="submission" date="2018-05" db="EMBL/GenBank/DDBJ databases">
        <authorList>
            <person name="Lanie J.A."/>
            <person name="Ng W.-L."/>
            <person name="Kazmierczak K.M."/>
            <person name="Andrzejewski T.M."/>
            <person name="Davidsen T.M."/>
            <person name="Wayne K.J."/>
            <person name="Tettelin H."/>
            <person name="Glass J.I."/>
            <person name="Rusch D."/>
            <person name="Podicherti R."/>
            <person name="Tsui H.-C.T."/>
            <person name="Winkler M.E."/>
        </authorList>
    </citation>
    <scope>NUCLEOTIDE SEQUENCE</scope>
</reference>